<dbReference type="KEGG" id="sbar:H5V43_09945"/>
<reference evidence="8" key="9">
    <citation type="submission" date="2024-05" db="EMBL/GenBank/DDBJ databases">
        <authorList>
            <person name="Sun Q."/>
            <person name="Sedlacek I."/>
        </authorList>
    </citation>
    <scope>NUCLEOTIDE SEQUENCE</scope>
    <source>
        <strain evidence="8">CCM 7327</strain>
    </source>
</reference>
<name>A0A292ZGP1_SPHSA</name>
<reference evidence="8" key="3">
    <citation type="journal article" date="2014" name="Int. J. Syst. Evol. Microbiol.">
        <title>Complete genome of a new Firmicutes species belonging to the dominant human colonic microbiota ('Ruminococcus bicirculans') reveals two chromosomes and a selective capacity to utilize plant glucans.</title>
        <authorList>
            <consortium name="NISC Comparative Sequencing Program"/>
            <person name="Wegmann U."/>
            <person name="Louis P."/>
            <person name="Goesmann A."/>
            <person name="Henrissat B."/>
            <person name="Duncan S.H."/>
            <person name="Flint H.J."/>
        </authorList>
    </citation>
    <scope>NUCLEOTIDE SEQUENCE</scope>
    <source>
        <strain evidence="8">CCM 7327</strain>
    </source>
</reference>
<evidence type="ECO:0000256" key="5">
    <source>
        <dbReference type="ARBA" id="ARBA00022982"/>
    </source>
</evidence>
<dbReference type="RefSeq" id="WP_025549586.1">
    <property type="nucleotide sequence ID" value="NZ_BATN01000048.1"/>
</dbReference>
<dbReference type="AlphaFoldDB" id="A0A292ZGP1"/>
<evidence type="ECO:0000256" key="6">
    <source>
        <dbReference type="ARBA" id="ARBA00023136"/>
    </source>
</evidence>
<reference evidence="9" key="8">
    <citation type="journal article" date="2021" name="Microbiol. Resour. Announc.">
        <title>Complete Genome Sequence of Sphingobium barthaii KK22, a High-Molecular-Weight Polycyclic Aromatic Hydrocarbon-Degrading Soil Bacterium.</title>
        <authorList>
            <person name="Mori J.F."/>
            <person name="Kanaly R.A."/>
        </authorList>
    </citation>
    <scope>NUCLEOTIDE SEQUENCE</scope>
    <source>
        <strain evidence="9">KK22</strain>
    </source>
</reference>
<evidence type="ECO:0000256" key="3">
    <source>
        <dbReference type="ARBA" id="ARBA00022660"/>
    </source>
</evidence>
<dbReference type="GO" id="GO:0016020">
    <property type="term" value="C:membrane"/>
    <property type="evidence" value="ECO:0007669"/>
    <property type="project" value="UniProtKB-SubCell"/>
</dbReference>
<gene>
    <name evidence="8" type="ORF">GCM10019071_05320</name>
    <name evidence="9" type="ORF">H5V43_09945</name>
    <name evidence="7" type="ORF">SFOMI_2804</name>
</gene>
<evidence type="ECO:0000313" key="11">
    <source>
        <dbReference type="Proteomes" id="UP000593663"/>
    </source>
</evidence>
<evidence type="ECO:0000256" key="4">
    <source>
        <dbReference type="ARBA" id="ARBA00022946"/>
    </source>
</evidence>
<evidence type="ECO:0000313" key="7">
    <source>
        <dbReference type="EMBL" id="GAY22248.1"/>
    </source>
</evidence>
<protein>
    <submittedName>
        <fullName evidence="9">ETC complex I subunit</fullName>
    </submittedName>
    <submittedName>
        <fullName evidence="7 8">NADH-ubiquinone oxidoreductase</fullName>
    </submittedName>
</protein>
<keyword evidence="5" id="KW-0249">Electron transport</keyword>
<dbReference type="GO" id="GO:0022900">
    <property type="term" value="P:electron transport chain"/>
    <property type="evidence" value="ECO:0007669"/>
    <property type="project" value="InterPro"/>
</dbReference>
<reference evidence="7 10" key="2">
    <citation type="journal article" date="2013" name="Environ. Sci. Technol.">
        <title>The 4-tert-butylphenol-utilizing bacterium Sphingobium fuliginis OMI can degrade bisphenols via phenolic ring hydroxylation and meta-cleavage pathway.</title>
        <authorList>
            <person name="Ogata Y."/>
            <person name="Goda S."/>
            <person name="Toyama T."/>
            <person name="Sei K."/>
            <person name="Ike M."/>
        </authorList>
    </citation>
    <scope>NUCLEOTIDE SEQUENCE [LARGE SCALE GENOMIC DNA]</scope>
    <source>
        <strain evidence="7 10">OMI</strain>
    </source>
</reference>
<keyword evidence="7" id="KW-0830">Ubiquinone</keyword>
<reference evidence="7" key="5">
    <citation type="submission" date="2017-10" db="EMBL/GenBank/DDBJ databases">
        <authorList>
            <person name="Banno H."/>
            <person name="Chua N.-H."/>
        </authorList>
    </citation>
    <scope>NUCLEOTIDE SEQUENCE</scope>
    <source>
        <strain evidence="7">OMI</strain>
    </source>
</reference>
<evidence type="ECO:0000313" key="12">
    <source>
        <dbReference type="Proteomes" id="UP000628109"/>
    </source>
</evidence>
<keyword evidence="2" id="KW-0813">Transport</keyword>
<dbReference type="Proteomes" id="UP000221538">
    <property type="component" value="Unassembled WGS sequence"/>
</dbReference>
<accession>A0A292ZGP1</accession>
<keyword evidence="6" id="KW-0472">Membrane</keyword>
<dbReference type="Gene3D" id="3.30.160.190">
    <property type="entry name" value="atu1810 like domain"/>
    <property type="match status" value="1"/>
</dbReference>
<keyword evidence="12" id="KW-1185">Reference proteome</keyword>
<evidence type="ECO:0000256" key="1">
    <source>
        <dbReference type="ARBA" id="ARBA00004370"/>
    </source>
</evidence>
<reference evidence="12" key="6">
    <citation type="journal article" date="2019" name="Int. J. Syst. Evol. Microbiol.">
        <title>The Global Catalogue of Microorganisms (GCM) 10K type strain sequencing project: providing services to taxonomists for standard genome sequencing and annotation.</title>
        <authorList>
            <consortium name="The Broad Institute Genomics Platform"/>
            <consortium name="The Broad Institute Genome Sequencing Center for Infectious Disease"/>
            <person name="Wu L."/>
            <person name="Ma J."/>
        </authorList>
    </citation>
    <scope>NUCLEOTIDE SEQUENCE [LARGE SCALE GENOMIC DNA]</scope>
    <source>
        <strain evidence="12">CCM 7327</strain>
    </source>
</reference>
<comment type="subcellular location">
    <subcellularLocation>
        <location evidence="1">Membrane</location>
    </subcellularLocation>
</comment>
<dbReference type="EMBL" id="BEWI01000032">
    <property type="protein sequence ID" value="GAY22248.1"/>
    <property type="molecule type" value="Genomic_DNA"/>
</dbReference>
<dbReference type="Pfam" id="PF04800">
    <property type="entry name" value="NDUS4"/>
    <property type="match status" value="1"/>
</dbReference>
<organism evidence="7 10">
    <name type="scientific">Sphingobium fuliginis (strain ATCC 27551)</name>
    <dbReference type="NCBI Taxonomy" id="336203"/>
    <lineage>
        <taxon>Bacteria</taxon>
        <taxon>Pseudomonadati</taxon>
        <taxon>Pseudomonadota</taxon>
        <taxon>Alphaproteobacteria</taxon>
        <taxon>Sphingomonadales</taxon>
        <taxon>Sphingomonadaceae</taxon>
        <taxon>Sphingobium</taxon>
    </lineage>
</organism>
<reference evidence="7 10" key="1">
    <citation type="journal article" date="2013" name="Biodegradation">
        <title>Occurrence of 4-tert-butylphenol (4-t-BP) biodegradation in an aquatic sample caused by the presence of Spirodela polyrrhiza and isolation of a 4-t-BP-utilizing bacterium.</title>
        <authorList>
            <person name="Ogata Y."/>
            <person name="Toyama T."/>
            <person name="Yu N."/>
            <person name="Wang X."/>
            <person name="Sei K."/>
            <person name="Ike M."/>
        </authorList>
    </citation>
    <scope>NUCLEOTIDE SEQUENCE [LARGE SCALE GENOMIC DNA]</scope>
    <source>
        <strain evidence="7 10">OMI</strain>
    </source>
</reference>
<dbReference type="Proteomes" id="UP000593663">
    <property type="component" value="Chromosome 1"/>
</dbReference>
<keyword evidence="3" id="KW-0679">Respiratory chain</keyword>
<evidence type="ECO:0000256" key="2">
    <source>
        <dbReference type="ARBA" id="ARBA00022448"/>
    </source>
</evidence>
<reference evidence="7" key="4">
    <citation type="submission" date="2017-10" db="EMBL/GenBank/DDBJ databases">
        <title>Bioaugmenting a lab-scale membrane bioreactor with Sphingobium fuliginis OMI to degrade 4-tert-butylphenol.</title>
        <authorList>
            <person name="Takada K."/>
            <person name="Shiba T."/>
            <person name="Soda S."/>
            <person name="Inoue D."/>
            <person name="Miyake M."/>
            <person name="Eguchi M."/>
            <person name="Ike M."/>
        </authorList>
    </citation>
    <scope>NUCLEOTIDE SEQUENCE</scope>
    <source>
        <strain evidence="7">OMI</strain>
    </source>
</reference>
<dbReference type="InterPro" id="IPR038532">
    <property type="entry name" value="NDUFS4-like_sf"/>
</dbReference>
<evidence type="ECO:0000313" key="8">
    <source>
        <dbReference type="EMBL" id="GFZ79539.1"/>
    </source>
</evidence>
<dbReference type="InterPro" id="IPR006885">
    <property type="entry name" value="NADH_UbQ_FeS_4_mit-like"/>
</dbReference>
<reference evidence="11" key="7">
    <citation type="submission" date="2020-08" db="EMBL/GenBank/DDBJ databases">
        <title>Complete genome sequence of Sphingobium barthaii strain KK22, a high-molecular-weight polycyclic aromatic hydrocarbon-degrading soil bacterium.</title>
        <authorList>
            <person name="Mori J.F."/>
            <person name="Kanaly R.A."/>
        </authorList>
    </citation>
    <scope>NUCLEOTIDE SEQUENCE [LARGE SCALE GENOMIC DNA]</scope>
    <source>
        <strain evidence="11">KK22</strain>
    </source>
</reference>
<evidence type="ECO:0000313" key="10">
    <source>
        <dbReference type="Proteomes" id="UP000221538"/>
    </source>
</evidence>
<evidence type="ECO:0000313" key="9">
    <source>
        <dbReference type="EMBL" id="QOT70479.1"/>
    </source>
</evidence>
<dbReference type="Proteomes" id="UP000628109">
    <property type="component" value="Unassembled WGS sequence"/>
</dbReference>
<keyword evidence="4" id="KW-0809">Transit peptide</keyword>
<sequence length="92" mass="10276">MSARIYQIQKNALQSGKALTRKWVLEYVAAEAKKPDPLTGWAGSGDTKQQIRLTFSSEEAARAYAEREGIPYTVIPTAPKTLKIQAYADNFR</sequence>
<dbReference type="EMBL" id="BMDU01000001">
    <property type="protein sequence ID" value="GFZ79539.1"/>
    <property type="molecule type" value="Genomic_DNA"/>
</dbReference>
<dbReference type="PANTHER" id="PTHR12219:SF8">
    <property type="entry name" value="NADH DEHYDROGENASE [UBIQUINONE] IRON-SULFUR PROTEIN 4, MITOCHONDRIAL"/>
    <property type="match status" value="1"/>
</dbReference>
<proteinExistence type="predicted"/>
<dbReference type="PANTHER" id="PTHR12219">
    <property type="entry name" value="NADH-UBIQUINONE OXIDOREDUCTASE"/>
    <property type="match status" value="1"/>
</dbReference>
<dbReference type="EMBL" id="CP060035">
    <property type="protein sequence ID" value="QOT70479.1"/>
    <property type="molecule type" value="Genomic_DNA"/>
</dbReference>